<dbReference type="InterPro" id="IPR004360">
    <property type="entry name" value="Glyas_Fos-R_dOase_dom"/>
</dbReference>
<organism evidence="2 3">
    <name type="scientific">Paenibacillus albus</name>
    <dbReference type="NCBI Taxonomy" id="2495582"/>
    <lineage>
        <taxon>Bacteria</taxon>
        <taxon>Bacillati</taxon>
        <taxon>Bacillota</taxon>
        <taxon>Bacilli</taxon>
        <taxon>Bacillales</taxon>
        <taxon>Paenibacillaceae</taxon>
        <taxon>Paenibacillus</taxon>
    </lineage>
</organism>
<evidence type="ECO:0000313" key="3">
    <source>
        <dbReference type="Proteomes" id="UP000272528"/>
    </source>
</evidence>
<reference evidence="3" key="1">
    <citation type="submission" date="2018-12" db="EMBL/GenBank/DDBJ databases">
        <title>Genome sequence of Peanibacillus sp.</title>
        <authorList>
            <person name="Subramani G."/>
            <person name="Srinivasan S."/>
            <person name="Kim M.K."/>
        </authorList>
    </citation>
    <scope>NUCLEOTIDE SEQUENCE [LARGE SCALE GENOMIC DNA]</scope>
    <source>
        <strain evidence="3">18JY67-1</strain>
    </source>
</reference>
<proteinExistence type="predicted"/>
<feature type="domain" description="Glyoxalase/fosfomycin resistance/dioxygenase" evidence="1">
    <location>
        <begin position="7"/>
        <end position="110"/>
    </location>
</feature>
<gene>
    <name evidence="2" type="ORF">EJC50_15775</name>
</gene>
<evidence type="ECO:0000313" key="2">
    <source>
        <dbReference type="EMBL" id="AZN40963.1"/>
    </source>
</evidence>
<dbReference type="Gene3D" id="3.10.180.10">
    <property type="entry name" value="2,3-Dihydroxybiphenyl 1,2-Dioxygenase, domain 1"/>
    <property type="match status" value="1"/>
</dbReference>
<accession>A0A3S9A5G3</accession>
<dbReference type="RefSeq" id="WP_126016551.1">
    <property type="nucleotide sequence ID" value="NZ_CP034437.1"/>
</dbReference>
<evidence type="ECO:0000259" key="1">
    <source>
        <dbReference type="Pfam" id="PF00903"/>
    </source>
</evidence>
<dbReference type="Pfam" id="PF00903">
    <property type="entry name" value="Glyoxalase"/>
    <property type="match status" value="1"/>
</dbReference>
<dbReference type="OrthoDB" id="194298at2"/>
<protein>
    <recommendedName>
        <fullName evidence="1">Glyoxalase/fosfomycin resistance/dioxygenase domain-containing protein</fullName>
    </recommendedName>
</protein>
<keyword evidence="3" id="KW-1185">Reference proteome</keyword>
<dbReference type="EMBL" id="CP034437">
    <property type="protein sequence ID" value="AZN40963.1"/>
    <property type="molecule type" value="Genomic_DNA"/>
</dbReference>
<sequence length="116" mass="12929">MSSSKILLVNDKESAKQHYMSVLGFDDEGHGIFVRDGVSVILHENKSEGAARPNYLVDNFSADLYSAVKRVESLYNEYVSKRANIVKELTLEATGMKEFAVKDVDGYILVFGEYVG</sequence>
<dbReference type="KEGG" id="palb:EJC50_15775"/>
<dbReference type="AlphaFoldDB" id="A0A3S9A5G3"/>
<name>A0A3S9A5G3_9BACL</name>
<dbReference type="Proteomes" id="UP000272528">
    <property type="component" value="Chromosome"/>
</dbReference>
<dbReference type="InterPro" id="IPR029068">
    <property type="entry name" value="Glyas_Bleomycin-R_OHBP_Dase"/>
</dbReference>
<dbReference type="SUPFAM" id="SSF54593">
    <property type="entry name" value="Glyoxalase/Bleomycin resistance protein/Dihydroxybiphenyl dioxygenase"/>
    <property type="match status" value="1"/>
</dbReference>